<dbReference type="PANTHER" id="PTHR33653:SF1">
    <property type="entry name" value="RIBONUCLEASE VAPC2"/>
    <property type="match status" value="1"/>
</dbReference>
<dbReference type="SUPFAM" id="SSF88723">
    <property type="entry name" value="PIN domain-like"/>
    <property type="match status" value="1"/>
</dbReference>
<keyword evidence="11" id="KW-1185">Reference proteome</keyword>
<sequence>MVGALFDTNILIDHLNAIPQARKEIARYGDPAISIVTWMEVMVGAGAELVEPTRRFLDGFAVVELDNDIAERAVSLRRSHRIKLPDAIIWATAQVAGRILVTRNTKDFPTDDPGIREPYAIWGSVSPI</sequence>
<dbReference type="EC" id="3.1.-.-" evidence="8"/>
<name>A0ABY7NNS1_9SPHN</name>
<evidence type="ECO:0000256" key="7">
    <source>
        <dbReference type="ARBA" id="ARBA00038093"/>
    </source>
</evidence>
<dbReference type="HAMAP" id="MF_00265">
    <property type="entry name" value="VapC_Nob1"/>
    <property type="match status" value="1"/>
</dbReference>
<keyword evidence="5 8" id="KW-0378">Hydrolase</keyword>
<evidence type="ECO:0000256" key="3">
    <source>
        <dbReference type="ARBA" id="ARBA00022722"/>
    </source>
</evidence>
<evidence type="ECO:0000256" key="4">
    <source>
        <dbReference type="ARBA" id="ARBA00022723"/>
    </source>
</evidence>
<evidence type="ECO:0000256" key="6">
    <source>
        <dbReference type="ARBA" id="ARBA00022842"/>
    </source>
</evidence>
<dbReference type="InterPro" id="IPR029060">
    <property type="entry name" value="PIN-like_dom_sf"/>
</dbReference>
<evidence type="ECO:0000256" key="2">
    <source>
        <dbReference type="ARBA" id="ARBA00022649"/>
    </source>
</evidence>
<comment type="function">
    <text evidence="8">Toxic component of a toxin-antitoxin (TA) system. An RNase.</text>
</comment>
<reference evidence="10 11" key="1">
    <citation type="submission" date="2022-12" db="EMBL/GenBank/DDBJ databases">
        <title>Sphingomonas abieness sp. nov., an endophytic bacterium isolated from Abies koreana.</title>
        <authorList>
            <person name="Jiang L."/>
            <person name="Lee J."/>
        </authorList>
    </citation>
    <scope>NUCLEOTIDE SEQUENCE [LARGE SCALE GENOMIC DNA]</scope>
    <source>
        <strain evidence="11">PAMB 00755</strain>
    </source>
</reference>
<keyword evidence="2 8" id="KW-1277">Toxin-antitoxin system</keyword>
<dbReference type="InterPro" id="IPR002716">
    <property type="entry name" value="PIN_dom"/>
</dbReference>
<organism evidence="10 11">
    <name type="scientific">Sphingomonas abietis</name>
    <dbReference type="NCBI Taxonomy" id="3012344"/>
    <lineage>
        <taxon>Bacteria</taxon>
        <taxon>Pseudomonadati</taxon>
        <taxon>Pseudomonadota</taxon>
        <taxon>Alphaproteobacteria</taxon>
        <taxon>Sphingomonadales</taxon>
        <taxon>Sphingomonadaceae</taxon>
        <taxon>Sphingomonas</taxon>
    </lineage>
</organism>
<evidence type="ECO:0000256" key="5">
    <source>
        <dbReference type="ARBA" id="ARBA00022801"/>
    </source>
</evidence>
<dbReference type="CDD" id="cd18737">
    <property type="entry name" value="PIN_VapC4-5_FitB-like"/>
    <property type="match status" value="1"/>
</dbReference>
<keyword evidence="3 8" id="KW-0540">Nuclease</keyword>
<dbReference type="Proteomes" id="UP001210865">
    <property type="component" value="Chromosome"/>
</dbReference>
<evidence type="ECO:0000313" key="10">
    <source>
        <dbReference type="EMBL" id="WBO22862.1"/>
    </source>
</evidence>
<dbReference type="EMBL" id="CP115174">
    <property type="protein sequence ID" value="WBO22862.1"/>
    <property type="molecule type" value="Genomic_DNA"/>
</dbReference>
<dbReference type="Pfam" id="PF01850">
    <property type="entry name" value="PIN"/>
    <property type="match status" value="1"/>
</dbReference>
<keyword evidence="6 8" id="KW-0460">Magnesium</keyword>
<comment type="similarity">
    <text evidence="7 8">Belongs to the PINc/VapC protein family.</text>
</comment>
<dbReference type="InterPro" id="IPR022907">
    <property type="entry name" value="VapC_family"/>
</dbReference>
<keyword evidence="4 8" id="KW-0479">Metal-binding</keyword>
<evidence type="ECO:0000256" key="8">
    <source>
        <dbReference type="HAMAP-Rule" id="MF_00265"/>
    </source>
</evidence>
<dbReference type="RefSeq" id="WP_270077502.1">
    <property type="nucleotide sequence ID" value="NZ_CP115174.1"/>
</dbReference>
<feature type="binding site" evidence="8">
    <location>
        <position position="86"/>
    </location>
    <ligand>
        <name>Mg(2+)</name>
        <dbReference type="ChEBI" id="CHEBI:18420"/>
    </ligand>
</feature>
<proteinExistence type="inferred from homology"/>
<keyword evidence="8" id="KW-0800">Toxin</keyword>
<feature type="domain" description="PIN" evidence="9">
    <location>
        <begin position="5"/>
        <end position="106"/>
    </location>
</feature>
<accession>A0ABY7NNS1</accession>
<evidence type="ECO:0000313" key="11">
    <source>
        <dbReference type="Proteomes" id="UP001210865"/>
    </source>
</evidence>
<feature type="binding site" evidence="8">
    <location>
        <position position="7"/>
    </location>
    <ligand>
        <name>Mg(2+)</name>
        <dbReference type="ChEBI" id="CHEBI:18420"/>
    </ligand>
</feature>
<dbReference type="PANTHER" id="PTHR33653">
    <property type="entry name" value="RIBONUCLEASE VAPC2"/>
    <property type="match status" value="1"/>
</dbReference>
<evidence type="ECO:0000259" key="9">
    <source>
        <dbReference type="Pfam" id="PF01850"/>
    </source>
</evidence>
<protein>
    <recommendedName>
        <fullName evidence="8">Ribonuclease VapC</fullName>
        <shortName evidence="8">RNase VapC</shortName>
        <ecNumber evidence="8">3.1.-.-</ecNumber>
    </recommendedName>
    <alternativeName>
        <fullName evidence="8">Toxin VapC</fullName>
    </alternativeName>
</protein>
<dbReference type="Gene3D" id="3.40.50.1010">
    <property type="entry name" value="5'-nuclease"/>
    <property type="match status" value="1"/>
</dbReference>
<dbReference type="InterPro" id="IPR050556">
    <property type="entry name" value="Type_II_TA_system_RNase"/>
</dbReference>
<evidence type="ECO:0000256" key="1">
    <source>
        <dbReference type="ARBA" id="ARBA00001946"/>
    </source>
</evidence>
<gene>
    <name evidence="8" type="primary">vapC</name>
    <name evidence="10" type="ORF">PBT88_01565</name>
</gene>
<comment type="cofactor">
    <cofactor evidence="1 8">
        <name>Mg(2+)</name>
        <dbReference type="ChEBI" id="CHEBI:18420"/>
    </cofactor>
</comment>